<dbReference type="InterPro" id="IPR008792">
    <property type="entry name" value="PQQD"/>
</dbReference>
<sequence length="407" mass="45437">MTHTGHGLVVLLSGTIPVERVMSFTRQDRPQAALSSLMAAVCANPLWVDMPDARLVGRADPSVLLGVLGHFTDVQLDRLQELAIHLQEVLSRHRYVDYATAERVTERLASKLCHALGAERLARARFAAIPRGGYIVLGMLAYYLDLRPEQLTSIDSTPSAEDDLLIVVDDCALSGVRFQQTLHTLAYSRVVFCPLYAVPALCRNIERQEPRVTLCLNAEDLLDIGFERYAEGYSAWRERRKKLLAGHGYWVGITEYVAFAWCEPQTRYWDEQQQGFAAGWNVLPPELSIKRRVAAHELGHSDVRSTLLEHGGPGPLLPSGRLLWFDNGDEVLLARLTLDQGSAVPVFNLEGVAADMWRCLLDSGTLEAAHDVLLERYQVDADRLFNDLQAFLAQLVDNELLIVVDTP</sequence>
<proteinExistence type="predicted"/>
<dbReference type="AlphaFoldDB" id="A0A2A2EQM7"/>
<comment type="caution">
    <text evidence="1">The sequence shown here is derived from an EMBL/GenBank/DDBJ whole genome shotgun (WGS) entry which is preliminary data.</text>
</comment>
<name>A0A2A2EQM7_9GAMM</name>
<evidence type="ECO:0000313" key="1">
    <source>
        <dbReference type="EMBL" id="PAU74709.1"/>
    </source>
</evidence>
<evidence type="ECO:0008006" key="3">
    <source>
        <dbReference type="Google" id="ProtNLM"/>
    </source>
</evidence>
<dbReference type="Pfam" id="PF05402">
    <property type="entry name" value="PqqD"/>
    <property type="match status" value="1"/>
</dbReference>
<dbReference type="Gene3D" id="1.10.10.1150">
    <property type="entry name" value="Coenzyme PQQ synthesis protein D (PqqD)"/>
    <property type="match status" value="1"/>
</dbReference>
<dbReference type="InterPro" id="IPR041881">
    <property type="entry name" value="PqqD_sf"/>
</dbReference>
<evidence type="ECO:0000313" key="2">
    <source>
        <dbReference type="Proteomes" id="UP000217771"/>
    </source>
</evidence>
<dbReference type="OrthoDB" id="6144094at2"/>
<protein>
    <recommendedName>
        <fullName evidence="3">Coenzyme PQQ synthesis protein D (PqqD)</fullName>
    </recommendedName>
</protein>
<accession>A0A2A2EQM7</accession>
<gene>
    <name evidence="1" type="ORF">CK498_21545</name>
</gene>
<dbReference type="RefSeq" id="WP_095622918.1">
    <property type="nucleotide sequence ID" value="NZ_NSKB01000009.1"/>
</dbReference>
<organism evidence="1 2">
    <name type="scientific">Halomonas salipaludis</name>
    <dbReference type="NCBI Taxonomy" id="2032625"/>
    <lineage>
        <taxon>Bacteria</taxon>
        <taxon>Pseudomonadati</taxon>
        <taxon>Pseudomonadota</taxon>
        <taxon>Gammaproteobacteria</taxon>
        <taxon>Oceanospirillales</taxon>
        <taxon>Halomonadaceae</taxon>
        <taxon>Halomonas</taxon>
    </lineage>
</organism>
<keyword evidence="2" id="KW-1185">Reference proteome</keyword>
<dbReference type="EMBL" id="NSKB01000009">
    <property type="protein sequence ID" value="PAU74709.1"/>
    <property type="molecule type" value="Genomic_DNA"/>
</dbReference>
<dbReference type="Proteomes" id="UP000217771">
    <property type="component" value="Unassembled WGS sequence"/>
</dbReference>
<reference evidence="1 2" key="1">
    <citation type="submission" date="2017-08" db="EMBL/GenBank/DDBJ databases">
        <title>Halomonas alkalisoli sp. nov., isolated from saline alkaline soil.</title>
        <authorList>
            <person name="Wang D."/>
            <person name="Zhang G."/>
        </authorList>
    </citation>
    <scope>NUCLEOTIDE SEQUENCE [LARGE SCALE GENOMIC DNA]</scope>
    <source>
        <strain evidence="1 2">WRN001</strain>
    </source>
</reference>